<dbReference type="Proteomes" id="UP001162741">
    <property type="component" value="Chromosome"/>
</dbReference>
<feature type="transmembrane region" description="Helical" evidence="1">
    <location>
        <begin position="41"/>
        <end position="63"/>
    </location>
</feature>
<keyword evidence="1" id="KW-0472">Membrane</keyword>
<feature type="transmembrane region" description="Helical" evidence="1">
    <location>
        <begin position="255"/>
        <end position="280"/>
    </location>
</feature>
<reference evidence="2" key="1">
    <citation type="submission" date="2022-10" db="EMBL/GenBank/DDBJ databases">
        <title>Chitinophaga sp. nov., isolated from soil.</title>
        <authorList>
            <person name="Jeon C.O."/>
        </authorList>
    </citation>
    <scope>NUCLEOTIDE SEQUENCE</scope>
    <source>
        <strain evidence="2">R8</strain>
    </source>
</reference>
<keyword evidence="3" id="KW-1185">Reference proteome</keyword>
<keyword evidence="1" id="KW-1133">Transmembrane helix</keyword>
<protein>
    <recommendedName>
        <fullName evidence="4">Patatin-like phospholipase</fullName>
    </recommendedName>
</protein>
<gene>
    <name evidence="2" type="ORF">MKQ68_10195</name>
</gene>
<feature type="transmembrane region" description="Helical" evidence="1">
    <location>
        <begin position="318"/>
        <end position="335"/>
    </location>
</feature>
<evidence type="ECO:0008006" key="4">
    <source>
        <dbReference type="Google" id="ProtNLM"/>
    </source>
</evidence>
<accession>A0ABY6JBB1</accession>
<dbReference type="EMBL" id="CP107006">
    <property type="protein sequence ID" value="UYQ95469.1"/>
    <property type="molecule type" value="Genomic_DNA"/>
</dbReference>
<evidence type="ECO:0000313" key="3">
    <source>
        <dbReference type="Proteomes" id="UP001162741"/>
    </source>
</evidence>
<evidence type="ECO:0000256" key="1">
    <source>
        <dbReference type="SAM" id="Phobius"/>
    </source>
</evidence>
<feature type="transmembrane region" description="Helical" evidence="1">
    <location>
        <begin position="157"/>
        <end position="178"/>
    </location>
</feature>
<name>A0ABY6JBB1_9BACT</name>
<proteinExistence type="predicted"/>
<keyword evidence="1" id="KW-0812">Transmembrane</keyword>
<organism evidence="2 3">
    <name type="scientific">Chitinophaga horti</name>
    <dbReference type="NCBI Taxonomy" id="2920382"/>
    <lineage>
        <taxon>Bacteria</taxon>
        <taxon>Pseudomonadati</taxon>
        <taxon>Bacteroidota</taxon>
        <taxon>Chitinophagia</taxon>
        <taxon>Chitinophagales</taxon>
        <taxon>Chitinophagaceae</taxon>
        <taxon>Chitinophaga</taxon>
    </lineage>
</organism>
<evidence type="ECO:0000313" key="2">
    <source>
        <dbReference type="EMBL" id="UYQ95469.1"/>
    </source>
</evidence>
<feature type="transmembrane region" description="Helical" evidence="1">
    <location>
        <begin position="215"/>
        <end position="234"/>
    </location>
</feature>
<sequence length="851" mass="96119">MTTYYNKGLQSYWRLLYRQTTIAGRSVWASFLRGFQTLVRLAGLILEDAGIEILFLVVFWAIVTKMGQGRDLIVSLFEPDSIYGLDRIAFTVGSAILFSVSMWIIPAFLFQQRDNAHQGKRRYISIFRQHLFFVHRALPLAPFWLLAYVLFNGPLMGWLFAGLSVLQLFLLSLFHVEVKGPARKWCVLGLAVMLLAAIIWFAAVHGNQYNGAKVALVVVLYLLASLANLIYFEADKALLAKHRGGRVSAYSSYRRYLGNTIAYVVLFLLHVGIVIALFNASGRFELAPESTLLYIFALYVFIIDLFVYFINVTSQRKFVATVLIVIFIAVIYYSPRVNFTVHHYTMDGIKDVSILEGKERLRLEDRYDLLKQAIEDNQSGVPYPIILVAGEGGGSRAGMWFSENLINFDYLTRGKFRNYIFSLSTVSGSSVGLGTLFAFWEQPMNGDSIDARWLQLPGEVYKNNFVGSSISGLLVTDFWKSMPFFLDRSTRDRNTALQEEEAYHTERAIQEVLSEGAVDNHAAIPLAEQDLLRDYMSFFYKTGDSGKVVLRTDRPLAFVNTCRSNDGRRGIFSPVKLGNDYFNDAIDINGYLYDTSICDHAGKRICEKNINKTVSLGQVCNTSELFPLFSAPAYIETLGSFVDGGYHENTGLKTTLDIYQKLRDLLVRDSLSGKYMMYIVYLKNGSSEKDLYKPLQSELPLLLPLKALSAQPFEGSASYFEERARYIGGKDPAVTYIQVALNNRFIVDETAPANRDPKAALMDRQILRDLRNDLDTTKRDSTLNFPLARWLSRSVIRRMRVSAVLDQQQNTAMTTLLGIVNKMDGVRPVSTAPFLALSPWITPKAKTVAKK</sequence>
<dbReference type="RefSeq" id="WP_264283199.1">
    <property type="nucleotide sequence ID" value="NZ_CP107006.1"/>
</dbReference>
<feature type="transmembrane region" description="Helical" evidence="1">
    <location>
        <begin position="88"/>
        <end position="110"/>
    </location>
</feature>
<feature type="transmembrane region" description="Helical" evidence="1">
    <location>
        <begin position="185"/>
        <end position="203"/>
    </location>
</feature>
<feature type="transmembrane region" description="Helical" evidence="1">
    <location>
        <begin position="292"/>
        <end position="311"/>
    </location>
</feature>
<feature type="transmembrane region" description="Helical" evidence="1">
    <location>
        <begin position="131"/>
        <end position="151"/>
    </location>
</feature>